<proteinExistence type="predicted"/>
<reference evidence="1 2" key="1">
    <citation type="submission" date="2020-07" db="EMBL/GenBank/DDBJ databases">
        <title>Bacterium isolated from marien macroalgae.</title>
        <authorList>
            <person name="Zhu K."/>
            <person name="Lu D."/>
            <person name="Du Z."/>
        </authorList>
    </citation>
    <scope>NUCLEOTIDE SEQUENCE [LARGE SCALE GENOMIC DNA]</scope>
    <source>
        <strain evidence="1 2">3-1745</strain>
    </source>
</reference>
<keyword evidence="2" id="KW-1185">Reference proteome</keyword>
<comment type="caution">
    <text evidence="1">The sequence shown here is derived from an EMBL/GenBank/DDBJ whole genome shotgun (WGS) entry which is preliminary data.</text>
</comment>
<evidence type="ECO:0000313" key="2">
    <source>
        <dbReference type="Proteomes" id="UP000538931"/>
    </source>
</evidence>
<accession>A0A7W1WVV1</accession>
<sequence length="177" mass="20315">MRNLEVLASQWCVCLPDESFELAVDEQLLTLECCRYEGWRYQRLALQRGDETFYYLYAMSEEGVWVLGVFDTPGQADFFLALHNEDPLMVPALLQPVLAGDAVRVEQGKLCYPRYEGLYRVGFKSYQVAVDQVDAGLRTLLYVERYNSQGLGVLPEKEACLKIYSHFDGRLRGCKMC</sequence>
<dbReference type="RefSeq" id="WP_181736783.1">
    <property type="nucleotide sequence ID" value="NZ_JACEMT010000033.1"/>
</dbReference>
<protein>
    <submittedName>
        <fullName evidence="1">Uncharacterized protein</fullName>
    </submittedName>
</protein>
<organism evidence="1 2">
    <name type="scientific">Marinobacterium marinum</name>
    <dbReference type="NCBI Taxonomy" id="2756129"/>
    <lineage>
        <taxon>Bacteria</taxon>
        <taxon>Pseudomonadati</taxon>
        <taxon>Pseudomonadota</taxon>
        <taxon>Gammaproteobacteria</taxon>
        <taxon>Oceanospirillales</taxon>
        <taxon>Oceanospirillaceae</taxon>
        <taxon>Marinobacterium</taxon>
    </lineage>
</organism>
<name>A0A7W1WVV1_9GAMM</name>
<dbReference type="AlphaFoldDB" id="A0A7W1WVV1"/>
<dbReference type="Proteomes" id="UP000538931">
    <property type="component" value="Unassembled WGS sequence"/>
</dbReference>
<evidence type="ECO:0000313" key="1">
    <source>
        <dbReference type="EMBL" id="MBA4501185.1"/>
    </source>
</evidence>
<dbReference type="EMBL" id="JACEMT010000033">
    <property type="protein sequence ID" value="MBA4501185.1"/>
    <property type="molecule type" value="Genomic_DNA"/>
</dbReference>
<gene>
    <name evidence="1" type="ORF">H1S06_02220</name>
</gene>